<keyword evidence="7 12" id="KW-0132">Cell division</keyword>
<evidence type="ECO:0000259" key="15">
    <source>
        <dbReference type="Pfam" id="PF18075"/>
    </source>
</evidence>
<name>A0A443JK35_9MICO</name>
<keyword evidence="10 12" id="KW-0472">Membrane</keyword>
<keyword evidence="8 13" id="KW-0812">Transmembrane</keyword>
<evidence type="ECO:0000256" key="8">
    <source>
        <dbReference type="ARBA" id="ARBA00022692"/>
    </source>
</evidence>
<evidence type="ECO:0000256" key="5">
    <source>
        <dbReference type="ARBA" id="ARBA00021907"/>
    </source>
</evidence>
<sequence length="305" mass="32790">MRFGLILSEAFTGLRRNASMVISVILVTFVSLTFVGAAMLMQMQIGKMQSFWADRAQVAVFMCSTVSDQPSCTPGQVADQAQIDAVQAALEGPALAPLIRDFTFQTSDQAFEDAKGLLSDDIAGVVTAEQFNATFSINLVDQSQSDVISEAFSNQAGVEEVTNQMQYLEPLFQTLTVATYVAVGIAGLMLIAAVLLIATTIRLSAFARRRELGIMRLVGASNRFIQTPFVLEGVLAALIGSALASVAVWAIVGVGVNQYLRERITFVTSWVGFPDLAIVVPVIIVIGVLLAALSASFAIRRWLRT</sequence>
<evidence type="ECO:0000313" key="16">
    <source>
        <dbReference type="EMBL" id="RWR20356.1"/>
    </source>
</evidence>
<evidence type="ECO:0000256" key="1">
    <source>
        <dbReference type="ARBA" id="ARBA00003552"/>
    </source>
</evidence>
<evidence type="ECO:0000256" key="12">
    <source>
        <dbReference type="PIRNR" id="PIRNR003097"/>
    </source>
</evidence>
<dbReference type="InterPro" id="IPR040690">
    <property type="entry name" value="FtsX_ECD"/>
</dbReference>
<comment type="subcellular location">
    <subcellularLocation>
        <location evidence="2">Cell membrane</location>
        <topology evidence="2">Multi-pass membrane protein</topology>
    </subcellularLocation>
</comment>
<evidence type="ECO:0000256" key="7">
    <source>
        <dbReference type="ARBA" id="ARBA00022618"/>
    </source>
</evidence>
<dbReference type="AlphaFoldDB" id="A0A443JK35"/>
<evidence type="ECO:0000256" key="2">
    <source>
        <dbReference type="ARBA" id="ARBA00004651"/>
    </source>
</evidence>
<dbReference type="NCBIfam" id="NF038346">
    <property type="entry name" value="FtsX_actino"/>
    <property type="match status" value="1"/>
</dbReference>
<feature type="transmembrane region" description="Helical" evidence="13">
    <location>
        <begin position="276"/>
        <end position="299"/>
    </location>
</feature>
<feature type="transmembrane region" description="Helical" evidence="13">
    <location>
        <begin position="21"/>
        <end position="41"/>
    </location>
</feature>
<organism evidence="16 17">
    <name type="scientific">Microbacterium enclense</name>
    <dbReference type="NCBI Taxonomy" id="993073"/>
    <lineage>
        <taxon>Bacteria</taxon>
        <taxon>Bacillati</taxon>
        <taxon>Actinomycetota</taxon>
        <taxon>Actinomycetes</taxon>
        <taxon>Micrococcales</taxon>
        <taxon>Microbacteriaceae</taxon>
        <taxon>Microbacterium</taxon>
    </lineage>
</organism>
<dbReference type="Gene3D" id="3.30.70.3040">
    <property type="match status" value="1"/>
</dbReference>
<keyword evidence="9 13" id="KW-1133">Transmembrane helix</keyword>
<dbReference type="PANTHER" id="PTHR47755:SF1">
    <property type="entry name" value="CELL DIVISION PROTEIN FTSX"/>
    <property type="match status" value="1"/>
</dbReference>
<comment type="caution">
    <text evidence="16">The sequence shown here is derived from an EMBL/GenBank/DDBJ whole genome shotgun (WGS) entry which is preliminary data.</text>
</comment>
<evidence type="ECO:0000256" key="4">
    <source>
        <dbReference type="ARBA" id="ARBA00011160"/>
    </source>
</evidence>
<dbReference type="GO" id="GO:0051301">
    <property type="term" value="P:cell division"/>
    <property type="evidence" value="ECO:0007669"/>
    <property type="project" value="UniProtKB-KW"/>
</dbReference>
<feature type="transmembrane region" description="Helical" evidence="13">
    <location>
        <begin position="177"/>
        <end position="201"/>
    </location>
</feature>
<evidence type="ECO:0000256" key="3">
    <source>
        <dbReference type="ARBA" id="ARBA00007379"/>
    </source>
</evidence>
<proteinExistence type="inferred from homology"/>
<dbReference type="PANTHER" id="PTHR47755">
    <property type="entry name" value="CELL DIVISION PROTEIN FTSX"/>
    <property type="match status" value="1"/>
</dbReference>
<comment type="subunit">
    <text evidence="4">Forms a membrane-associated complex with FtsE.</text>
</comment>
<comment type="similarity">
    <text evidence="3 12">Belongs to the ABC-4 integral membrane protein family. FtsX subfamily.</text>
</comment>
<evidence type="ECO:0000256" key="10">
    <source>
        <dbReference type="ARBA" id="ARBA00023136"/>
    </source>
</evidence>
<dbReference type="InterPro" id="IPR047929">
    <property type="entry name" value="FtsX_actino"/>
</dbReference>
<dbReference type="OrthoDB" id="9812531at2"/>
<evidence type="ECO:0000256" key="13">
    <source>
        <dbReference type="SAM" id="Phobius"/>
    </source>
</evidence>
<dbReference type="InterPro" id="IPR004513">
    <property type="entry name" value="FtsX"/>
</dbReference>
<evidence type="ECO:0000313" key="17">
    <source>
        <dbReference type="Proteomes" id="UP000285970"/>
    </source>
</evidence>
<feature type="domain" description="ABC3 transporter permease C-terminal" evidence="14">
    <location>
        <begin position="185"/>
        <end position="299"/>
    </location>
</feature>
<evidence type="ECO:0000256" key="9">
    <source>
        <dbReference type="ARBA" id="ARBA00022989"/>
    </source>
</evidence>
<gene>
    <name evidence="16" type="ORF">D8Y23_05905</name>
</gene>
<keyword evidence="6 12" id="KW-1003">Cell membrane</keyword>
<evidence type="ECO:0000256" key="6">
    <source>
        <dbReference type="ARBA" id="ARBA00022475"/>
    </source>
</evidence>
<dbReference type="Pfam" id="PF02687">
    <property type="entry name" value="FtsX"/>
    <property type="match status" value="1"/>
</dbReference>
<keyword evidence="11 12" id="KW-0131">Cell cycle</keyword>
<comment type="function">
    <text evidence="1">Part of the ABC transporter FtsEX involved in cellular division.</text>
</comment>
<accession>A0A443JK35</accession>
<protein>
    <recommendedName>
        <fullName evidence="5 12">Cell division protein FtsX</fullName>
    </recommendedName>
</protein>
<reference evidence="16 17" key="1">
    <citation type="journal article" date="2018" name="Front. Microbiol.">
        <title>Novel Insights Into Bacterial Dimethylsulfoniopropionate Catabolism in the East China Sea.</title>
        <authorList>
            <person name="Liu J."/>
            <person name="Liu J."/>
            <person name="Zhang S.H."/>
            <person name="Liang J."/>
            <person name="Lin H."/>
            <person name="Song D."/>
            <person name="Yang G.P."/>
            <person name="Todd J.D."/>
            <person name="Zhang X.H."/>
        </authorList>
    </citation>
    <scope>NUCLEOTIDE SEQUENCE [LARGE SCALE GENOMIC DNA]</scope>
    <source>
        <strain evidence="16 17">ZYFD042</strain>
    </source>
</reference>
<dbReference type="GO" id="GO:0005886">
    <property type="term" value="C:plasma membrane"/>
    <property type="evidence" value="ECO:0007669"/>
    <property type="project" value="UniProtKB-SubCell"/>
</dbReference>
<feature type="domain" description="FtsX extracellular" evidence="15">
    <location>
        <begin position="57"/>
        <end position="161"/>
    </location>
</feature>
<dbReference type="RefSeq" id="WP_128217234.1">
    <property type="nucleotide sequence ID" value="NZ_RBZY01000016.1"/>
</dbReference>
<feature type="transmembrane region" description="Helical" evidence="13">
    <location>
        <begin position="229"/>
        <end position="256"/>
    </location>
</feature>
<dbReference type="Pfam" id="PF18075">
    <property type="entry name" value="FtsX_ECD"/>
    <property type="match status" value="1"/>
</dbReference>
<dbReference type="InterPro" id="IPR003838">
    <property type="entry name" value="ABC3_permease_C"/>
</dbReference>
<dbReference type="Proteomes" id="UP000285970">
    <property type="component" value="Unassembled WGS sequence"/>
</dbReference>
<dbReference type="PIRSF" id="PIRSF003097">
    <property type="entry name" value="FtsX"/>
    <property type="match status" value="1"/>
</dbReference>
<evidence type="ECO:0000259" key="14">
    <source>
        <dbReference type="Pfam" id="PF02687"/>
    </source>
</evidence>
<evidence type="ECO:0000256" key="11">
    <source>
        <dbReference type="ARBA" id="ARBA00023306"/>
    </source>
</evidence>
<dbReference type="EMBL" id="RBZY01000016">
    <property type="protein sequence ID" value="RWR20356.1"/>
    <property type="molecule type" value="Genomic_DNA"/>
</dbReference>